<dbReference type="PANTHER" id="PTHR31251">
    <property type="entry name" value="SQUAMOSA PROMOTER-BINDING-LIKE PROTEIN 4"/>
    <property type="match status" value="1"/>
</dbReference>
<dbReference type="FunFam" id="4.10.1100.10:FF:000001">
    <property type="entry name" value="Squamosa promoter-binding-like protein 14"/>
    <property type="match status" value="1"/>
</dbReference>
<dbReference type="SUPFAM" id="SSF48403">
    <property type="entry name" value="Ankyrin repeat"/>
    <property type="match status" value="1"/>
</dbReference>
<dbReference type="InterPro" id="IPR004333">
    <property type="entry name" value="SBP_dom"/>
</dbReference>
<dbReference type="PANTHER" id="PTHR31251:SF86">
    <property type="entry name" value="SQUAMOSA PROMOTER-BINDING-LIKE PROTEIN 1"/>
    <property type="match status" value="1"/>
</dbReference>
<keyword evidence="4" id="KW-0862">Zinc</keyword>
<evidence type="ECO:0000256" key="9">
    <source>
        <dbReference type="ARBA" id="ARBA00056472"/>
    </source>
</evidence>
<feature type="compositionally biased region" description="Polar residues" evidence="11">
    <location>
        <begin position="306"/>
        <end position="322"/>
    </location>
</feature>
<feature type="region of interest" description="Disordered" evidence="11">
    <location>
        <begin position="215"/>
        <end position="237"/>
    </location>
</feature>
<comment type="function">
    <text evidence="9">Probable transcriptional factor. Binds to the promoter of the SQUAMOSA gene.</text>
</comment>
<keyword evidence="7" id="KW-0804">Transcription</keyword>
<keyword evidence="6" id="KW-0238">DNA-binding</keyword>
<comment type="subcellular location">
    <subcellularLocation>
        <location evidence="1">Nucleus</location>
    </subcellularLocation>
</comment>
<evidence type="ECO:0000256" key="8">
    <source>
        <dbReference type="ARBA" id="ARBA00023242"/>
    </source>
</evidence>
<feature type="transmembrane region" description="Helical" evidence="12">
    <location>
        <begin position="953"/>
        <end position="971"/>
    </location>
</feature>
<protein>
    <recommendedName>
        <fullName evidence="13">SBP-type domain-containing protein</fullName>
    </recommendedName>
</protein>
<evidence type="ECO:0000256" key="2">
    <source>
        <dbReference type="ARBA" id="ARBA00022723"/>
    </source>
</evidence>
<keyword evidence="5" id="KW-0805">Transcription regulation</keyword>
<evidence type="ECO:0000256" key="7">
    <source>
        <dbReference type="ARBA" id="ARBA00023163"/>
    </source>
</evidence>
<keyword evidence="2" id="KW-0479">Metal-binding</keyword>
<evidence type="ECO:0000256" key="12">
    <source>
        <dbReference type="SAM" id="Phobius"/>
    </source>
</evidence>
<evidence type="ECO:0000313" key="14">
    <source>
        <dbReference type="EMBL" id="WOH13110.1"/>
    </source>
</evidence>
<dbReference type="GO" id="GO:0008270">
    <property type="term" value="F:zinc ion binding"/>
    <property type="evidence" value="ECO:0007669"/>
    <property type="project" value="UniProtKB-KW"/>
</dbReference>
<keyword evidence="8" id="KW-0539">Nucleus</keyword>
<feature type="domain" description="SBP-type" evidence="13">
    <location>
        <begin position="148"/>
        <end position="225"/>
    </location>
</feature>
<feature type="region of interest" description="Disordered" evidence="11">
    <location>
        <begin position="401"/>
        <end position="434"/>
    </location>
</feature>
<dbReference type="SUPFAM" id="SSF103612">
    <property type="entry name" value="SBT domain"/>
    <property type="match status" value="1"/>
</dbReference>
<feature type="compositionally biased region" description="Polar residues" evidence="11">
    <location>
        <begin position="287"/>
        <end position="299"/>
    </location>
</feature>
<dbReference type="AlphaFoldDB" id="A0AAF0XRY8"/>
<dbReference type="Pfam" id="PF26102">
    <property type="entry name" value="Ig_SPL7"/>
    <property type="match status" value="1"/>
</dbReference>
<feature type="compositionally biased region" description="Polar residues" evidence="11">
    <location>
        <begin position="228"/>
        <end position="237"/>
    </location>
</feature>
<accession>A0AAF0XRY8</accession>
<dbReference type="Pfam" id="PF03110">
    <property type="entry name" value="SBP"/>
    <property type="match status" value="1"/>
</dbReference>
<evidence type="ECO:0000256" key="3">
    <source>
        <dbReference type="ARBA" id="ARBA00022771"/>
    </source>
</evidence>
<feature type="region of interest" description="Disordered" evidence="11">
    <location>
        <begin position="287"/>
        <end position="322"/>
    </location>
</feature>
<evidence type="ECO:0000313" key="15">
    <source>
        <dbReference type="Proteomes" id="UP000077755"/>
    </source>
</evidence>
<evidence type="ECO:0000256" key="1">
    <source>
        <dbReference type="ARBA" id="ARBA00004123"/>
    </source>
</evidence>
<keyword evidence="3 10" id="KW-0863">Zinc-finger</keyword>
<dbReference type="Gene3D" id="4.10.1100.10">
    <property type="entry name" value="Transcription factor, SBP-box domain"/>
    <property type="match status" value="1"/>
</dbReference>
<dbReference type="GO" id="GO:0003677">
    <property type="term" value="F:DNA binding"/>
    <property type="evidence" value="ECO:0007669"/>
    <property type="project" value="UniProtKB-KW"/>
</dbReference>
<dbReference type="InterPro" id="IPR044817">
    <property type="entry name" value="SBP-like"/>
</dbReference>
<gene>
    <name evidence="14" type="ORF">DCAR_0832619</name>
</gene>
<keyword evidence="12" id="KW-0812">Transmembrane</keyword>
<evidence type="ECO:0000256" key="11">
    <source>
        <dbReference type="SAM" id="MobiDB-lite"/>
    </source>
</evidence>
<reference evidence="14" key="2">
    <citation type="submission" date="2022-03" db="EMBL/GenBank/DDBJ databases">
        <title>Draft title - Genomic analysis of global carrot germplasm unveils the trajectory of domestication and the origin of high carotenoid orange carrot.</title>
        <authorList>
            <person name="Iorizzo M."/>
            <person name="Ellison S."/>
            <person name="Senalik D."/>
            <person name="Macko-Podgorni A."/>
            <person name="Grzebelus D."/>
            <person name="Bostan H."/>
            <person name="Rolling W."/>
            <person name="Curaba J."/>
            <person name="Simon P."/>
        </authorList>
    </citation>
    <scope>NUCLEOTIDE SEQUENCE</scope>
    <source>
        <tissue evidence="14">Leaf</tissue>
    </source>
</reference>
<evidence type="ECO:0000259" key="13">
    <source>
        <dbReference type="PROSITE" id="PS51141"/>
    </source>
</evidence>
<evidence type="ECO:0000256" key="10">
    <source>
        <dbReference type="PROSITE-ProRule" id="PRU00470"/>
    </source>
</evidence>
<sequence length="994" mass="110689">MEAKLRDKGPQIFGSDAKAVGKKKMEWDLNDWRWDGDMFRAAPLNSNPSDCRGKQLFPSGSGMAPVVNLSNNSSSCSEETTNEREKRELEKRRRVVLVEDEEMNDEVGSPSLTLGGQVYPITTEGDRENWVEKNGKKTKTADGATPRRPVCQVEDCRADLSSAKDYHRRHKVCDVHSKANSALVKNVMQRFCQQCSRFHTLQEFDEGKRSCRRRLAGHNRRRRKTHPENATNAVNSNEEQSSSYLLISLLRILSNVHSNSSDQTKDNDLLSQLLSSLASRAGTINQSNFHRQPNESQDLQDAAASIRTQGQSSSRPTGQSSAVPAYGLTQKQENIDVAHDENLMAQKSSALIPMEGGVPAKANLHTSVGRMKLCNIDLNNAYDDTEDCMENMEHFDAPVNVASHQDSHKASPPQTSGNSGSTSTQSPSSSSEESRNDRIVFKLFGQDPSGIPSDLRNQLLAWLANTPTDIESYIRPGCIILTVYLRMENSSWEELCCDLKSSLRKLLDSSSDSFWKTGWIYTRVRHRIAFAYDGQVLLDTHIPSESDKNCKIISVKPLAVSVSEEVKFLVKGYNISSSNTRFLCALEGKYLVQQDSSVLMDRDASLSNHQEEMQSISFSCSIPEVIGRGFVEVEDQSLSSSFFPFIVVEPDVCSEIRTLESIIEASEAAIGVKGKTEKSEASTVALDFVHELGWLLHRNQLKFRLGLMDPYQDLFPFKRFRCIMEFSLDHGWCAVVKKLLGILFGGTVDAGEHSSVERAVLEIGLLHRAVRQNCRLMVEALLNYRPENVVDKAGSDRKQTVAGHYLFRPDAVGPMGLTPLHIAAGKDGSESVLDALTDDPQSVGIEAWKNSRDSTGLTPYDYACQRGHHSYIHIVQTKIKKKSENRQVVIDIPSSLLDFNKNSKAADDLKSTKVGSLETEKYAMKLAQKQCGLCDQKLVYGNFRTSLAFCRPALLSMVAIAAVCVCVALLFKSSPEVLYVFQPFRWELVKYGSS</sequence>
<dbReference type="EMBL" id="CP093350">
    <property type="protein sequence ID" value="WOH13110.1"/>
    <property type="molecule type" value="Genomic_DNA"/>
</dbReference>
<evidence type="ECO:0000256" key="5">
    <source>
        <dbReference type="ARBA" id="ARBA00023015"/>
    </source>
</evidence>
<reference evidence="14" key="1">
    <citation type="journal article" date="2016" name="Nat. Genet.">
        <title>A high-quality carrot genome assembly provides new insights into carotenoid accumulation and asterid genome evolution.</title>
        <authorList>
            <person name="Iorizzo M."/>
            <person name="Ellison S."/>
            <person name="Senalik D."/>
            <person name="Zeng P."/>
            <person name="Satapoomin P."/>
            <person name="Huang J."/>
            <person name="Bowman M."/>
            <person name="Iovene M."/>
            <person name="Sanseverino W."/>
            <person name="Cavagnaro P."/>
            <person name="Yildiz M."/>
            <person name="Macko-Podgorni A."/>
            <person name="Moranska E."/>
            <person name="Grzebelus E."/>
            <person name="Grzebelus D."/>
            <person name="Ashrafi H."/>
            <person name="Zheng Z."/>
            <person name="Cheng S."/>
            <person name="Spooner D."/>
            <person name="Van Deynze A."/>
            <person name="Simon P."/>
        </authorList>
    </citation>
    <scope>NUCLEOTIDE SEQUENCE</scope>
    <source>
        <tissue evidence="14">Leaf</tissue>
    </source>
</reference>
<dbReference type="PROSITE" id="PS51141">
    <property type="entry name" value="ZF_SBP"/>
    <property type="match status" value="1"/>
</dbReference>
<feature type="compositionally biased region" description="Basic residues" evidence="11">
    <location>
        <begin position="215"/>
        <end position="225"/>
    </location>
</feature>
<name>A0AAF0XRY8_DAUCS</name>
<organism evidence="14 15">
    <name type="scientific">Daucus carota subsp. sativus</name>
    <name type="common">Carrot</name>
    <dbReference type="NCBI Taxonomy" id="79200"/>
    <lineage>
        <taxon>Eukaryota</taxon>
        <taxon>Viridiplantae</taxon>
        <taxon>Streptophyta</taxon>
        <taxon>Embryophyta</taxon>
        <taxon>Tracheophyta</taxon>
        <taxon>Spermatophyta</taxon>
        <taxon>Magnoliopsida</taxon>
        <taxon>eudicotyledons</taxon>
        <taxon>Gunneridae</taxon>
        <taxon>Pentapetalae</taxon>
        <taxon>asterids</taxon>
        <taxon>campanulids</taxon>
        <taxon>Apiales</taxon>
        <taxon>Apiaceae</taxon>
        <taxon>Apioideae</taxon>
        <taxon>Scandiceae</taxon>
        <taxon>Daucinae</taxon>
        <taxon>Daucus</taxon>
        <taxon>Daucus sect. Daucus</taxon>
    </lineage>
</organism>
<keyword evidence="15" id="KW-1185">Reference proteome</keyword>
<keyword evidence="12" id="KW-1133">Transmembrane helix</keyword>
<feature type="compositionally biased region" description="Low complexity" evidence="11">
    <location>
        <begin position="411"/>
        <end position="431"/>
    </location>
</feature>
<dbReference type="InterPro" id="IPR036770">
    <property type="entry name" value="Ankyrin_rpt-contain_sf"/>
</dbReference>
<dbReference type="InterPro" id="IPR036893">
    <property type="entry name" value="SBP_sf"/>
</dbReference>
<keyword evidence="12" id="KW-0472">Membrane</keyword>
<evidence type="ECO:0000256" key="6">
    <source>
        <dbReference type="ARBA" id="ARBA00023125"/>
    </source>
</evidence>
<dbReference type="Proteomes" id="UP000077755">
    <property type="component" value="Chromosome 8"/>
</dbReference>
<proteinExistence type="predicted"/>
<dbReference type="GO" id="GO:0005634">
    <property type="term" value="C:nucleus"/>
    <property type="evidence" value="ECO:0007669"/>
    <property type="project" value="UniProtKB-SubCell"/>
</dbReference>
<evidence type="ECO:0000256" key="4">
    <source>
        <dbReference type="ARBA" id="ARBA00022833"/>
    </source>
</evidence>
<dbReference type="Gene3D" id="1.25.40.20">
    <property type="entry name" value="Ankyrin repeat-containing domain"/>
    <property type="match status" value="1"/>
</dbReference>